<gene>
    <name evidence="3" type="ORF">DDIC_05115</name>
</gene>
<dbReference type="RefSeq" id="WP_136399442.1">
    <property type="nucleotide sequence ID" value="NZ_CP036295.1"/>
</dbReference>
<dbReference type="PANTHER" id="PTHR21240:SF19">
    <property type="entry name" value="CATALYTIC_ HYDROLASE"/>
    <property type="match status" value="1"/>
</dbReference>
<dbReference type="AlphaFoldDB" id="A0A4P7UGI0"/>
<name>A0A4P7UGI0_DESDE</name>
<feature type="domain" description="Amidohydrolase-related" evidence="2">
    <location>
        <begin position="77"/>
        <end position="275"/>
    </location>
</feature>
<dbReference type="PANTHER" id="PTHR21240">
    <property type="entry name" value="2-AMINO-3-CARBOXYLMUCONATE-6-SEMIALDEHYDE DECARBOXYLASE"/>
    <property type="match status" value="1"/>
</dbReference>
<evidence type="ECO:0000313" key="3">
    <source>
        <dbReference type="EMBL" id="QCC85263.1"/>
    </source>
</evidence>
<keyword evidence="1" id="KW-0456">Lyase</keyword>
<dbReference type="SUPFAM" id="SSF51556">
    <property type="entry name" value="Metallo-dependent hydrolases"/>
    <property type="match status" value="1"/>
</dbReference>
<dbReference type="GO" id="GO:0016831">
    <property type="term" value="F:carboxy-lyase activity"/>
    <property type="evidence" value="ECO:0007669"/>
    <property type="project" value="InterPro"/>
</dbReference>
<dbReference type="Gene3D" id="3.20.20.140">
    <property type="entry name" value="Metal-dependent hydrolases"/>
    <property type="match status" value="1"/>
</dbReference>
<dbReference type="GO" id="GO:0016787">
    <property type="term" value="F:hydrolase activity"/>
    <property type="evidence" value="ECO:0007669"/>
    <property type="project" value="UniProtKB-KW"/>
</dbReference>
<dbReference type="InterPro" id="IPR006680">
    <property type="entry name" value="Amidohydro-rel"/>
</dbReference>
<evidence type="ECO:0000259" key="2">
    <source>
        <dbReference type="Pfam" id="PF04909"/>
    </source>
</evidence>
<evidence type="ECO:0000313" key="4">
    <source>
        <dbReference type="Proteomes" id="UP000297065"/>
    </source>
</evidence>
<dbReference type="InterPro" id="IPR032465">
    <property type="entry name" value="ACMSD"/>
</dbReference>
<dbReference type="OrthoDB" id="9799024at2"/>
<proteinExistence type="predicted"/>
<dbReference type="InterPro" id="IPR032466">
    <property type="entry name" value="Metal_Hydrolase"/>
</dbReference>
<keyword evidence="3" id="KW-0378">Hydrolase</keyword>
<reference evidence="3 4" key="1">
    <citation type="submission" date="2019-02" db="EMBL/GenBank/DDBJ databases">
        <title>Complete Genome Sequence of Desulfovibrio desulfuricans IC1, a Sulfonate Utilizing Anaerobe.</title>
        <authorList>
            <person name="Day L.A."/>
            <person name="De Leon K.B."/>
            <person name="Wall J.D."/>
        </authorList>
    </citation>
    <scope>NUCLEOTIDE SEQUENCE [LARGE SCALE GENOMIC DNA]</scope>
    <source>
        <strain evidence="3 4">IC1</strain>
    </source>
</reference>
<organism evidence="3 4">
    <name type="scientific">Desulfovibrio desulfuricans</name>
    <dbReference type="NCBI Taxonomy" id="876"/>
    <lineage>
        <taxon>Bacteria</taxon>
        <taxon>Pseudomonadati</taxon>
        <taxon>Thermodesulfobacteriota</taxon>
        <taxon>Desulfovibrionia</taxon>
        <taxon>Desulfovibrionales</taxon>
        <taxon>Desulfovibrionaceae</taxon>
        <taxon>Desulfovibrio</taxon>
    </lineage>
</organism>
<sequence>MKIIDFRFRPSTPDAVKGMLANKVFGGMFEFFNYADRAKPEPIEKIVADMDKRGVVKGVVTGRDAETTYGLGSANPGILELMRLYPDKFIGFAGLDPHKGMDATAELTRMVSLGMRGAAIDPYLARIPASHARFYPIYAKCCELDVPIVITTGPATLVDGAVMDDAHPRHIDRVAADFPKLKIVISHGCYPWVSEAIMTVHRNRNVFIDLAEYEEQPFSEGYIKAANSLIGDKVLFASAAPFMDFQEQIDLYKRLPFTPQTLQNVMYNNAARLLNIK</sequence>
<protein>
    <submittedName>
        <fullName evidence="3">Amidohydrolase</fullName>
    </submittedName>
</protein>
<dbReference type="Proteomes" id="UP000297065">
    <property type="component" value="Chromosome"/>
</dbReference>
<dbReference type="EMBL" id="CP036295">
    <property type="protein sequence ID" value="QCC85263.1"/>
    <property type="molecule type" value="Genomic_DNA"/>
</dbReference>
<accession>A0A4P7UGI0</accession>
<evidence type="ECO:0000256" key="1">
    <source>
        <dbReference type="ARBA" id="ARBA00023239"/>
    </source>
</evidence>
<dbReference type="Pfam" id="PF04909">
    <property type="entry name" value="Amidohydro_2"/>
    <property type="match status" value="1"/>
</dbReference>